<protein>
    <recommendedName>
        <fullName evidence="6">Carbamoyltransferase</fullName>
    </recommendedName>
</protein>
<evidence type="ECO:0000259" key="2">
    <source>
        <dbReference type="Pfam" id="PF02543"/>
    </source>
</evidence>
<dbReference type="InterPro" id="IPR043129">
    <property type="entry name" value="ATPase_NBD"/>
</dbReference>
<dbReference type="GO" id="GO:0003824">
    <property type="term" value="F:catalytic activity"/>
    <property type="evidence" value="ECO:0007669"/>
    <property type="project" value="InterPro"/>
</dbReference>
<reference evidence="4 5" key="1">
    <citation type="journal article" date="2016" name="Nat. Commun.">
        <title>Thousands of microbial genomes shed light on interconnected biogeochemical processes in an aquifer system.</title>
        <authorList>
            <person name="Anantharaman K."/>
            <person name="Brown C.T."/>
            <person name="Hug L.A."/>
            <person name="Sharon I."/>
            <person name="Castelle C.J."/>
            <person name="Probst A.J."/>
            <person name="Thomas B.C."/>
            <person name="Singh A."/>
            <person name="Wilkins M.J."/>
            <person name="Karaoz U."/>
            <person name="Brodie E.L."/>
            <person name="Williams K.H."/>
            <person name="Hubbard S.S."/>
            <person name="Banfield J.F."/>
        </authorList>
    </citation>
    <scope>NUCLEOTIDE SEQUENCE [LARGE SCALE GENOMIC DNA]</scope>
</reference>
<evidence type="ECO:0000313" key="4">
    <source>
        <dbReference type="EMBL" id="OHA90602.1"/>
    </source>
</evidence>
<accession>A0A1G2T0F3</accession>
<evidence type="ECO:0000259" key="3">
    <source>
        <dbReference type="Pfam" id="PF16861"/>
    </source>
</evidence>
<dbReference type="CDD" id="cd24098">
    <property type="entry name" value="ASKHA_NBD_TobZ_N"/>
    <property type="match status" value="1"/>
</dbReference>
<dbReference type="Gene3D" id="3.90.870.20">
    <property type="entry name" value="Carbamoyltransferase, C-terminal domain"/>
    <property type="match status" value="1"/>
</dbReference>
<feature type="domain" description="Carbamoyltransferase" evidence="2">
    <location>
        <begin position="3"/>
        <end position="343"/>
    </location>
</feature>
<organism evidence="4 5">
    <name type="scientific">Candidatus Zambryskibacteria bacterium RIFCSPHIGHO2_01_FULL_46_30</name>
    <dbReference type="NCBI Taxonomy" id="1802739"/>
    <lineage>
        <taxon>Bacteria</taxon>
        <taxon>Candidatus Zambryskiibacteriota</taxon>
    </lineage>
</organism>
<dbReference type="InterPro" id="IPR003696">
    <property type="entry name" value="Carbtransf_dom"/>
</dbReference>
<dbReference type="SUPFAM" id="SSF53067">
    <property type="entry name" value="Actin-like ATPase domain"/>
    <property type="match status" value="1"/>
</dbReference>
<dbReference type="EMBL" id="MHVI01000031">
    <property type="protein sequence ID" value="OHA90602.1"/>
    <property type="molecule type" value="Genomic_DNA"/>
</dbReference>
<dbReference type="Gene3D" id="3.30.420.40">
    <property type="match status" value="2"/>
</dbReference>
<dbReference type="PANTHER" id="PTHR34847">
    <property type="entry name" value="NODULATION PROTEIN U"/>
    <property type="match status" value="1"/>
</dbReference>
<dbReference type="Pfam" id="PF02543">
    <property type="entry name" value="Carbam_trans_N"/>
    <property type="match status" value="1"/>
</dbReference>
<dbReference type="Pfam" id="PF16861">
    <property type="entry name" value="Carbam_trans_C"/>
    <property type="match status" value="1"/>
</dbReference>
<proteinExistence type="inferred from homology"/>
<name>A0A1G2T0F3_9BACT</name>
<dbReference type="PANTHER" id="PTHR34847:SF1">
    <property type="entry name" value="NODULATION PROTEIN U"/>
    <property type="match status" value="1"/>
</dbReference>
<dbReference type="AlphaFoldDB" id="A0A1G2T0F3"/>
<dbReference type="InterPro" id="IPR051338">
    <property type="entry name" value="NodU/CmcH_Carbamoyltrnsfr"/>
</dbReference>
<evidence type="ECO:0000313" key="5">
    <source>
        <dbReference type="Proteomes" id="UP000177746"/>
    </source>
</evidence>
<sequence>MFVLGISCFYHDSSATLLRDGVVVAAVAEERFTRIKHDTSFPVNAIVYCLENQNITIQDISYVGFYEKPLLKFERVLYQYLETFPSGIKTFLKSMPSWINEKLMVRRIIRKKLKYAGDIFFIPHHLAHAASAFLVSPFKQSAIVTVDGVGEWTTATIGIGDNNSIKLIKEQVFPHSIGLLYSTITAYLGFHVNDAEYKVMGLSSYGLMDKDRNPYYQKLKRVIDIKKDGSYRLDFDYFVFHHADKMPSKRLCNLLDGPVRKPESVLTQRHKDVAAALQIILEEVMTKILKHAHHLTECENVVLAGGVALNSVYNGKILKNTLFKNVWIQPDAGDGGTSMGAALYVYNSLLRYDRKFVLGNIYLGPLFSTRMVEQFLDKNNIQYYRFKDENGLVDKTAKLIYENNIVGWFQGRMEWGPRALGARSILANPLNPEMQNILNKKVKHREEFRPFAPAVLYEEAPKYFEVDNPLPAITDFMLMVYPAKKEWTGKIPSVVHVDGSARLQTVREKWNPLYYQTIKKFGRLSGVPIIINTSFNVRGEPIVCSPLDAYKCMMGTKIDYLVMDKFLISRKSNE</sequence>
<comment type="similarity">
    <text evidence="1">Belongs to the NodU/CmcH family.</text>
</comment>
<evidence type="ECO:0008006" key="6">
    <source>
        <dbReference type="Google" id="ProtNLM"/>
    </source>
</evidence>
<evidence type="ECO:0000256" key="1">
    <source>
        <dbReference type="ARBA" id="ARBA00006129"/>
    </source>
</evidence>
<dbReference type="Proteomes" id="UP000177746">
    <property type="component" value="Unassembled WGS sequence"/>
</dbReference>
<dbReference type="InterPro" id="IPR038152">
    <property type="entry name" value="Carbam_trans_C_sf"/>
</dbReference>
<comment type="caution">
    <text evidence="4">The sequence shown here is derived from an EMBL/GenBank/DDBJ whole genome shotgun (WGS) entry which is preliminary data.</text>
</comment>
<feature type="domain" description="Carbamoyltransferase C-terminal" evidence="3">
    <location>
        <begin position="397"/>
        <end position="570"/>
    </location>
</feature>
<gene>
    <name evidence="4" type="ORF">A2665_02495</name>
</gene>
<dbReference type="InterPro" id="IPR031730">
    <property type="entry name" value="Carbam_trans_C"/>
</dbReference>